<dbReference type="Pfam" id="PF00069">
    <property type="entry name" value="Pkinase"/>
    <property type="match status" value="1"/>
</dbReference>
<evidence type="ECO:0000256" key="11">
    <source>
        <dbReference type="ARBA" id="ARBA00022840"/>
    </source>
</evidence>
<dbReference type="Proteomes" id="UP000215914">
    <property type="component" value="Chromosome 13"/>
</dbReference>
<dbReference type="PROSITE" id="PS00107">
    <property type="entry name" value="PROTEIN_KINASE_ATP"/>
    <property type="match status" value="1"/>
</dbReference>
<dbReference type="InterPro" id="IPR017441">
    <property type="entry name" value="Protein_kinase_ATP_BS"/>
</dbReference>
<dbReference type="PANTHER" id="PTHR47976">
    <property type="entry name" value="G-TYPE LECTIN S-RECEPTOR-LIKE SERINE/THREONINE-PROTEIN KINASE SD2-5"/>
    <property type="match status" value="1"/>
</dbReference>
<dbReference type="EC" id="2.7.11.1" evidence="2"/>
<keyword evidence="6" id="KW-0812">Transmembrane</keyword>
<dbReference type="InParanoid" id="A0A251SPA8"/>
<comment type="subcellular location">
    <subcellularLocation>
        <location evidence="1">Membrane</location>
        <topology evidence="1">Single-pass type I membrane protein</topology>
    </subcellularLocation>
</comment>
<gene>
    <name evidence="23" type="ORF">HannXRQ_Chr13g0387361</name>
</gene>
<organism evidence="23 24">
    <name type="scientific">Helianthus annuus</name>
    <name type="common">Common sunflower</name>
    <dbReference type="NCBI Taxonomy" id="4232"/>
    <lineage>
        <taxon>Eukaryota</taxon>
        <taxon>Viridiplantae</taxon>
        <taxon>Streptophyta</taxon>
        <taxon>Embryophyta</taxon>
        <taxon>Tracheophyta</taxon>
        <taxon>Spermatophyta</taxon>
        <taxon>Magnoliopsida</taxon>
        <taxon>eudicotyledons</taxon>
        <taxon>Gunneridae</taxon>
        <taxon>Pentapetalae</taxon>
        <taxon>asterids</taxon>
        <taxon>campanulids</taxon>
        <taxon>Asterales</taxon>
        <taxon>Asteraceae</taxon>
        <taxon>Asteroideae</taxon>
        <taxon>Heliantheae alliance</taxon>
        <taxon>Heliantheae</taxon>
        <taxon>Helianthus</taxon>
    </lineage>
</organism>
<comment type="catalytic activity">
    <reaction evidence="17">
        <text>L-threonyl-[protein] + ATP = O-phospho-L-threonyl-[protein] + ADP + H(+)</text>
        <dbReference type="Rhea" id="RHEA:46608"/>
        <dbReference type="Rhea" id="RHEA-COMP:11060"/>
        <dbReference type="Rhea" id="RHEA-COMP:11605"/>
        <dbReference type="ChEBI" id="CHEBI:15378"/>
        <dbReference type="ChEBI" id="CHEBI:30013"/>
        <dbReference type="ChEBI" id="CHEBI:30616"/>
        <dbReference type="ChEBI" id="CHEBI:61977"/>
        <dbReference type="ChEBI" id="CHEBI:456216"/>
        <dbReference type="EC" id="2.7.11.1"/>
    </reaction>
</comment>
<dbReference type="GO" id="GO:0004674">
    <property type="term" value="F:protein serine/threonine kinase activity"/>
    <property type="evidence" value="ECO:0007669"/>
    <property type="project" value="UniProtKB-KW"/>
</dbReference>
<keyword evidence="11 19" id="KW-0067">ATP-binding</keyword>
<keyword evidence="5" id="KW-0808">Transferase</keyword>
<evidence type="ECO:0000313" key="24">
    <source>
        <dbReference type="Proteomes" id="UP000215914"/>
    </source>
</evidence>
<evidence type="ECO:0000256" key="3">
    <source>
        <dbReference type="ARBA" id="ARBA00022527"/>
    </source>
</evidence>
<dbReference type="Gene3D" id="1.10.510.10">
    <property type="entry name" value="Transferase(Phosphotransferase) domain 1"/>
    <property type="match status" value="1"/>
</dbReference>
<evidence type="ECO:0000256" key="15">
    <source>
        <dbReference type="ARBA" id="ARBA00023170"/>
    </source>
</evidence>
<evidence type="ECO:0000256" key="4">
    <source>
        <dbReference type="ARBA" id="ARBA00022553"/>
    </source>
</evidence>
<evidence type="ECO:0000259" key="22">
    <source>
        <dbReference type="PROSITE" id="PS50011"/>
    </source>
</evidence>
<feature type="domain" description="Protein kinase" evidence="22">
    <location>
        <begin position="38"/>
        <end position="322"/>
    </location>
</feature>
<dbReference type="GO" id="GO:0016020">
    <property type="term" value="C:membrane"/>
    <property type="evidence" value="ECO:0007669"/>
    <property type="project" value="UniProtKB-SubCell"/>
</dbReference>
<feature type="region of interest" description="Disordered" evidence="21">
    <location>
        <begin position="318"/>
        <end position="348"/>
    </location>
</feature>
<dbReference type="InterPro" id="IPR011009">
    <property type="entry name" value="Kinase-like_dom_sf"/>
</dbReference>
<reference evidence="24" key="1">
    <citation type="journal article" date="2017" name="Nature">
        <title>The sunflower genome provides insights into oil metabolism, flowering and Asterid evolution.</title>
        <authorList>
            <person name="Badouin H."/>
            <person name="Gouzy J."/>
            <person name="Grassa C.J."/>
            <person name="Murat F."/>
            <person name="Staton S.E."/>
            <person name="Cottret L."/>
            <person name="Lelandais-Briere C."/>
            <person name="Owens G.L."/>
            <person name="Carrere S."/>
            <person name="Mayjonade B."/>
            <person name="Legrand L."/>
            <person name="Gill N."/>
            <person name="Kane N.C."/>
            <person name="Bowers J.E."/>
            <person name="Hubner S."/>
            <person name="Bellec A."/>
            <person name="Berard A."/>
            <person name="Berges H."/>
            <person name="Blanchet N."/>
            <person name="Boniface M.C."/>
            <person name="Brunel D."/>
            <person name="Catrice O."/>
            <person name="Chaidir N."/>
            <person name="Claudel C."/>
            <person name="Donnadieu C."/>
            <person name="Faraut T."/>
            <person name="Fievet G."/>
            <person name="Helmstetter N."/>
            <person name="King M."/>
            <person name="Knapp S.J."/>
            <person name="Lai Z."/>
            <person name="Le Paslier M.C."/>
            <person name="Lippi Y."/>
            <person name="Lorenzon L."/>
            <person name="Mandel J.R."/>
            <person name="Marage G."/>
            <person name="Marchand G."/>
            <person name="Marquand E."/>
            <person name="Bret-Mestries E."/>
            <person name="Morien E."/>
            <person name="Nambeesan S."/>
            <person name="Nguyen T."/>
            <person name="Pegot-Espagnet P."/>
            <person name="Pouilly N."/>
            <person name="Raftis F."/>
            <person name="Sallet E."/>
            <person name="Schiex T."/>
            <person name="Thomas J."/>
            <person name="Vandecasteele C."/>
            <person name="Vares D."/>
            <person name="Vear F."/>
            <person name="Vautrin S."/>
            <person name="Crespi M."/>
            <person name="Mangin B."/>
            <person name="Burke J.M."/>
            <person name="Salse J."/>
            <person name="Munos S."/>
            <person name="Vincourt P."/>
            <person name="Rieseberg L.H."/>
            <person name="Langlade N.B."/>
        </authorList>
    </citation>
    <scope>NUCLEOTIDE SEQUENCE [LARGE SCALE GENOMIC DNA]</scope>
    <source>
        <strain evidence="24">cv. SF193</strain>
    </source>
</reference>
<dbReference type="AlphaFoldDB" id="A0A251SPA8"/>
<dbReference type="GO" id="GO:0004672">
    <property type="term" value="F:protein kinase activity"/>
    <property type="evidence" value="ECO:0000318"/>
    <property type="project" value="GO_Central"/>
</dbReference>
<proteinExistence type="inferred from homology"/>
<keyword evidence="12" id="KW-1133">Transmembrane helix</keyword>
<evidence type="ECO:0000256" key="19">
    <source>
        <dbReference type="PROSITE-ProRule" id="PRU10141"/>
    </source>
</evidence>
<protein>
    <recommendedName>
        <fullName evidence="2">non-specific serine/threonine protein kinase</fullName>
        <ecNumber evidence="2">2.7.11.1</ecNumber>
    </recommendedName>
</protein>
<evidence type="ECO:0000256" key="10">
    <source>
        <dbReference type="ARBA" id="ARBA00022777"/>
    </source>
</evidence>
<dbReference type="InterPro" id="IPR008271">
    <property type="entry name" value="Ser/Thr_kinase_AS"/>
</dbReference>
<evidence type="ECO:0000256" key="8">
    <source>
        <dbReference type="ARBA" id="ARBA00022734"/>
    </source>
</evidence>
<evidence type="ECO:0000256" key="13">
    <source>
        <dbReference type="ARBA" id="ARBA00023136"/>
    </source>
</evidence>
<dbReference type="InterPro" id="IPR000719">
    <property type="entry name" value="Prot_kinase_dom"/>
</dbReference>
<keyword evidence="4" id="KW-0597">Phosphoprotein</keyword>
<evidence type="ECO:0000256" key="18">
    <source>
        <dbReference type="ARBA" id="ARBA00048679"/>
    </source>
</evidence>
<evidence type="ECO:0000256" key="16">
    <source>
        <dbReference type="ARBA" id="ARBA00023180"/>
    </source>
</evidence>
<evidence type="ECO:0000256" key="6">
    <source>
        <dbReference type="ARBA" id="ARBA00022692"/>
    </source>
</evidence>
<evidence type="ECO:0000256" key="17">
    <source>
        <dbReference type="ARBA" id="ARBA00047899"/>
    </source>
</evidence>
<keyword evidence="9 19" id="KW-0547">Nucleotide-binding</keyword>
<dbReference type="FunFam" id="3.30.200.20:FF:000178">
    <property type="entry name" value="serine/threonine-protein kinase PBS1-like"/>
    <property type="match status" value="1"/>
</dbReference>
<evidence type="ECO:0000256" key="14">
    <source>
        <dbReference type="ARBA" id="ARBA00023157"/>
    </source>
</evidence>
<keyword evidence="8" id="KW-0430">Lectin</keyword>
<accession>A0A251SPA8</accession>
<evidence type="ECO:0000256" key="21">
    <source>
        <dbReference type="SAM" id="MobiDB-lite"/>
    </source>
</evidence>
<dbReference type="FunFam" id="1.10.510.10:FF:000248">
    <property type="entry name" value="S-receptor-like kinase 5"/>
    <property type="match status" value="1"/>
</dbReference>
<comment type="similarity">
    <text evidence="20">Belongs to the protein kinase superfamily.</text>
</comment>
<feature type="binding site" evidence="19">
    <location>
        <position position="66"/>
    </location>
    <ligand>
        <name>ATP</name>
        <dbReference type="ChEBI" id="CHEBI:30616"/>
    </ligand>
</feature>
<evidence type="ECO:0000256" key="12">
    <source>
        <dbReference type="ARBA" id="ARBA00022989"/>
    </source>
</evidence>
<evidence type="ECO:0000256" key="9">
    <source>
        <dbReference type="ARBA" id="ARBA00022741"/>
    </source>
</evidence>
<keyword evidence="10" id="KW-0418">Kinase</keyword>
<keyword evidence="24" id="KW-1185">Reference proteome</keyword>
<dbReference type="InterPro" id="IPR051343">
    <property type="entry name" value="G-type_lectin_kinases/EP1-like"/>
</dbReference>
<dbReference type="EMBL" id="CM007902">
    <property type="protein sequence ID" value="OTG00116.1"/>
    <property type="molecule type" value="Genomic_DNA"/>
</dbReference>
<dbReference type="SMART" id="SM00220">
    <property type="entry name" value="S_TKc"/>
    <property type="match status" value="1"/>
</dbReference>
<dbReference type="PROSITE" id="PS00108">
    <property type="entry name" value="PROTEIN_KINASE_ST"/>
    <property type="match status" value="1"/>
</dbReference>
<evidence type="ECO:0000256" key="2">
    <source>
        <dbReference type="ARBA" id="ARBA00012513"/>
    </source>
</evidence>
<evidence type="ECO:0000313" key="23">
    <source>
        <dbReference type="EMBL" id="OTG00116.1"/>
    </source>
</evidence>
<dbReference type="GO" id="GO:0030246">
    <property type="term" value="F:carbohydrate binding"/>
    <property type="evidence" value="ECO:0007669"/>
    <property type="project" value="UniProtKB-KW"/>
</dbReference>
<keyword evidence="14" id="KW-1015">Disulfide bond</keyword>
<keyword evidence="16" id="KW-0325">Glycoprotein</keyword>
<dbReference type="PANTHER" id="PTHR47976:SF30">
    <property type="entry name" value="RECEPTOR-LIKE SERINE_THREONINE-PROTEIN KINASE"/>
    <property type="match status" value="1"/>
</dbReference>
<dbReference type="GO" id="GO:0005524">
    <property type="term" value="F:ATP binding"/>
    <property type="evidence" value="ECO:0007669"/>
    <property type="project" value="UniProtKB-UniRule"/>
</dbReference>
<evidence type="ECO:0000256" key="5">
    <source>
        <dbReference type="ARBA" id="ARBA00022679"/>
    </source>
</evidence>
<comment type="catalytic activity">
    <reaction evidence="18">
        <text>L-seryl-[protein] + ATP = O-phospho-L-seryl-[protein] + ADP + H(+)</text>
        <dbReference type="Rhea" id="RHEA:17989"/>
        <dbReference type="Rhea" id="RHEA-COMP:9863"/>
        <dbReference type="Rhea" id="RHEA-COMP:11604"/>
        <dbReference type="ChEBI" id="CHEBI:15378"/>
        <dbReference type="ChEBI" id="CHEBI:29999"/>
        <dbReference type="ChEBI" id="CHEBI:30616"/>
        <dbReference type="ChEBI" id="CHEBI:83421"/>
        <dbReference type="ChEBI" id="CHEBI:456216"/>
        <dbReference type="EC" id="2.7.11.1"/>
    </reaction>
</comment>
<dbReference type="SUPFAM" id="SSF56112">
    <property type="entry name" value="Protein kinase-like (PK-like)"/>
    <property type="match status" value="1"/>
</dbReference>
<evidence type="ECO:0000256" key="7">
    <source>
        <dbReference type="ARBA" id="ARBA00022729"/>
    </source>
</evidence>
<keyword evidence="13" id="KW-0472">Membrane</keyword>
<dbReference type="PROSITE" id="PS50011">
    <property type="entry name" value="PROTEIN_KINASE_DOM"/>
    <property type="match status" value="1"/>
</dbReference>
<keyword evidence="3 20" id="KW-0723">Serine/threonine-protein kinase</keyword>
<dbReference type="OMA" id="QNNQWID"/>
<keyword evidence="7" id="KW-0732">Signal</keyword>
<keyword evidence="15" id="KW-0675">Receptor</keyword>
<sequence length="348" mass="39818">MFIAHKKKRNIESEEEYLDQLPGMPTRFYYEELRTATENFNKKLGQGGFGSVFEGSLKDGSKIAVKCLEGLSHIKKSFLAEVQSIGSIHHVNLVRLRGFCTWKSQLFLVYDFMSNGSLDRWIYHGDREHVLAWERRKKIILDIAKGLAYLHEDCRQKIAHLDIKPQNILLDNDFNAKVSDFGLSKLMDRNQSQVMTTMRGTPGYLAPEWLSSVITEKVDVYSFGIVLLEILCGRKNFDRSQPEESWHLLRVFQKCCEQDTLLDIVDTNSEDMQINGTEVVEMMKMASWCLQTDYTRRPSMSSVVKVLEGGTKVESNLDYSFTDPRPQVNNSQEKGSTPLLPSVLSGPR</sequence>
<evidence type="ECO:0000256" key="1">
    <source>
        <dbReference type="ARBA" id="ARBA00004479"/>
    </source>
</evidence>
<evidence type="ECO:0000256" key="20">
    <source>
        <dbReference type="RuleBase" id="RU000304"/>
    </source>
</evidence>
<name>A0A251SPA8_HELAN</name>
<dbReference type="Gene3D" id="3.30.200.20">
    <property type="entry name" value="Phosphorylase Kinase, domain 1"/>
    <property type="match status" value="1"/>
</dbReference>